<dbReference type="Gene3D" id="3.40.50.300">
    <property type="entry name" value="P-loop containing nucleotide triphosphate hydrolases"/>
    <property type="match status" value="1"/>
</dbReference>
<name>A0A934VSV6_9BACT</name>
<comment type="caution">
    <text evidence="1">The sequence shown here is derived from an EMBL/GenBank/DDBJ whole genome shotgun (WGS) entry which is preliminary data.</text>
</comment>
<proteinExistence type="predicted"/>
<dbReference type="Proteomes" id="UP000617628">
    <property type="component" value="Unassembled WGS sequence"/>
</dbReference>
<dbReference type="EMBL" id="JAENIL010000047">
    <property type="protein sequence ID" value="MBK1879410.1"/>
    <property type="molecule type" value="Genomic_DNA"/>
</dbReference>
<reference evidence="1" key="1">
    <citation type="submission" date="2021-01" db="EMBL/GenBank/DDBJ databases">
        <title>Modified the classification status of verrucomicrobia.</title>
        <authorList>
            <person name="Feng X."/>
        </authorList>
    </citation>
    <scope>NUCLEOTIDE SEQUENCE</scope>
    <source>
        <strain evidence="1">KCTC 13126</strain>
    </source>
</reference>
<accession>A0A934VSV6</accession>
<organism evidence="1 2">
    <name type="scientific">Pelagicoccus mobilis</name>
    <dbReference type="NCBI Taxonomy" id="415221"/>
    <lineage>
        <taxon>Bacteria</taxon>
        <taxon>Pseudomonadati</taxon>
        <taxon>Verrucomicrobiota</taxon>
        <taxon>Opitutia</taxon>
        <taxon>Puniceicoccales</taxon>
        <taxon>Pelagicoccaceae</taxon>
        <taxon>Pelagicoccus</taxon>
    </lineage>
</organism>
<protein>
    <recommendedName>
        <fullName evidence="3">Sulfotransferase family protein</fullName>
    </recommendedName>
</protein>
<evidence type="ECO:0008006" key="3">
    <source>
        <dbReference type="Google" id="ProtNLM"/>
    </source>
</evidence>
<dbReference type="RefSeq" id="WP_200357623.1">
    <property type="nucleotide sequence ID" value="NZ_JAENIL010000047.1"/>
</dbReference>
<gene>
    <name evidence="1" type="ORF">JIN87_21160</name>
</gene>
<sequence>MKLVIHPGFPKCGSSAIQTCLYDNWRTLRDEGIALPDKDFKSPYDSTYPDKALGPALLFHYLAEGSDPEEYRRQLDTFIESARSNKAHTVVVSAENLANFGPGYELALNELASRFQEIELVMYIRKQDDFFLSAWTQWIYHQGQSFDSFVEERLNSLYPNYDTNVERVLNSFPTCQAKVIPLVREALKGGSLIDDFLDKIGSKLTIEKQDYAATNRSLNPYLCEALSKVGRLQKEPFSNRLRVLLERYADEEILFRKHPEFASYSTRTRILDAFEPSNRSLHKRWFPEIDFDSVFSVDPSLQTIESEEPNIRRERQAEALQFFADLCVRLFSEVQ</sequence>
<evidence type="ECO:0000313" key="2">
    <source>
        <dbReference type="Proteomes" id="UP000617628"/>
    </source>
</evidence>
<keyword evidence="2" id="KW-1185">Reference proteome</keyword>
<dbReference type="SUPFAM" id="SSF52540">
    <property type="entry name" value="P-loop containing nucleoside triphosphate hydrolases"/>
    <property type="match status" value="1"/>
</dbReference>
<evidence type="ECO:0000313" key="1">
    <source>
        <dbReference type="EMBL" id="MBK1879410.1"/>
    </source>
</evidence>
<dbReference type="AlphaFoldDB" id="A0A934VSV6"/>
<dbReference type="InterPro" id="IPR027417">
    <property type="entry name" value="P-loop_NTPase"/>
</dbReference>